<gene>
    <name evidence="19" type="ORF">GSTUAT00006546001</name>
</gene>
<evidence type="ECO:0000256" key="8">
    <source>
        <dbReference type="ARBA" id="ARBA00022723"/>
    </source>
</evidence>
<accession>A0A292PQE6</accession>
<keyword evidence="12 15" id="KW-1015">Disulfide bond</keyword>
<feature type="disulfide bond" evidence="15">
    <location>
        <begin position="49"/>
        <end position="82"/>
    </location>
</feature>
<keyword evidence="11" id="KW-0472">Membrane</keyword>
<evidence type="ECO:0000256" key="9">
    <source>
        <dbReference type="ARBA" id="ARBA00022729"/>
    </source>
</evidence>
<dbReference type="GO" id="GO:0046872">
    <property type="term" value="F:metal ion binding"/>
    <property type="evidence" value="ECO:0007669"/>
    <property type="project" value="UniProtKB-UniRule"/>
</dbReference>
<evidence type="ECO:0000256" key="6">
    <source>
        <dbReference type="ARBA" id="ARBA00022617"/>
    </source>
</evidence>
<keyword evidence="5" id="KW-0964">Secreted</keyword>
<name>A0A292PQE6_9PEZI</name>
<keyword evidence="20" id="KW-1185">Reference proteome</keyword>
<comment type="similarity">
    <text evidence="3">Belongs to the RBT5 family.</text>
</comment>
<evidence type="ECO:0000313" key="20">
    <source>
        <dbReference type="Proteomes" id="UP001412239"/>
    </source>
</evidence>
<evidence type="ECO:0000256" key="4">
    <source>
        <dbReference type="ARBA" id="ARBA00022475"/>
    </source>
</evidence>
<dbReference type="Proteomes" id="UP001412239">
    <property type="component" value="Unassembled WGS sequence"/>
</dbReference>
<keyword evidence="14" id="KW-0449">Lipoprotein</keyword>
<dbReference type="InterPro" id="IPR008427">
    <property type="entry name" value="Extracellular_membr_CFEM_dom"/>
</dbReference>
<feature type="compositionally biased region" description="Polar residues" evidence="16">
    <location>
        <begin position="121"/>
        <end position="131"/>
    </location>
</feature>
<dbReference type="PANTHER" id="PTHR37928:SF2">
    <property type="entry name" value="GPI ANCHORED CFEM DOMAIN PROTEIN (AFU_ORTHOLOGUE AFUA_6G10580)"/>
    <property type="match status" value="1"/>
</dbReference>
<evidence type="ECO:0000256" key="11">
    <source>
        <dbReference type="ARBA" id="ARBA00023136"/>
    </source>
</evidence>
<dbReference type="PROSITE" id="PS52012">
    <property type="entry name" value="CFEM"/>
    <property type="match status" value="1"/>
</dbReference>
<evidence type="ECO:0000256" key="1">
    <source>
        <dbReference type="ARBA" id="ARBA00004609"/>
    </source>
</evidence>
<dbReference type="PANTHER" id="PTHR37928">
    <property type="entry name" value="CFEM DOMAIN PROTEIN (AFU_ORTHOLOGUE AFUA_6G14090)"/>
    <property type="match status" value="1"/>
</dbReference>
<reference evidence="19" key="1">
    <citation type="submission" date="2015-10" db="EMBL/GenBank/DDBJ databases">
        <authorList>
            <person name="Regsiter A."/>
            <person name="william w."/>
        </authorList>
    </citation>
    <scope>NUCLEOTIDE SEQUENCE</scope>
    <source>
        <strain evidence="19">Montdore</strain>
    </source>
</reference>
<proteinExistence type="inferred from homology"/>
<evidence type="ECO:0000313" key="19">
    <source>
        <dbReference type="EMBL" id="CUS09344.1"/>
    </source>
</evidence>
<evidence type="ECO:0000256" key="16">
    <source>
        <dbReference type="SAM" id="MobiDB-lite"/>
    </source>
</evidence>
<comment type="caution">
    <text evidence="15">Lacks conserved residue(s) required for the propagation of feature annotation.</text>
</comment>
<keyword evidence="7" id="KW-0336">GPI-anchor</keyword>
<feature type="chain" id="PRO_5013307942" description="CFEM domain-containing protein" evidence="17">
    <location>
        <begin position="19"/>
        <end position="183"/>
    </location>
</feature>
<dbReference type="Pfam" id="PF05730">
    <property type="entry name" value="CFEM"/>
    <property type="match status" value="1"/>
</dbReference>
<keyword evidence="13" id="KW-0325">Glycoprotein</keyword>
<evidence type="ECO:0000256" key="15">
    <source>
        <dbReference type="PROSITE-ProRule" id="PRU01356"/>
    </source>
</evidence>
<evidence type="ECO:0000256" key="5">
    <source>
        <dbReference type="ARBA" id="ARBA00022525"/>
    </source>
</evidence>
<evidence type="ECO:0000256" key="7">
    <source>
        <dbReference type="ARBA" id="ARBA00022622"/>
    </source>
</evidence>
<feature type="signal peptide" evidence="17">
    <location>
        <begin position="1"/>
        <end position="18"/>
    </location>
</feature>
<organism evidence="19 20">
    <name type="scientific">Tuber aestivum</name>
    <name type="common">summer truffle</name>
    <dbReference type="NCBI Taxonomy" id="59557"/>
    <lineage>
        <taxon>Eukaryota</taxon>
        <taxon>Fungi</taxon>
        <taxon>Dikarya</taxon>
        <taxon>Ascomycota</taxon>
        <taxon>Pezizomycotina</taxon>
        <taxon>Pezizomycetes</taxon>
        <taxon>Pezizales</taxon>
        <taxon>Tuberaceae</taxon>
        <taxon>Tuber</taxon>
    </lineage>
</organism>
<dbReference type="InterPro" id="IPR051735">
    <property type="entry name" value="CFEM_domain"/>
</dbReference>
<evidence type="ECO:0000256" key="10">
    <source>
        <dbReference type="ARBA" id="ARBA00023004"/>
    </source>
</evidence>
<comment type="subcellular location">
    <subcellularLocation>
        <location evidence="1">Cell membrane</location>
        <topology evidence="1">Lipid-anchor</topology>
        <topology evidence="1">GPI-anchor</topology>
    </subcellularLocation>
    <subcellularLocation>
        <location evidence="2">Secreted</location>
    </subcellularLocation>
</comment>
<sequence length="183" mass="18250">MKFSFVAVAVSIAAAVSAQTWVDIPGCALNCIPNNPPSGCSPGDVACACRAAGFVSGSVSCIRQNCPIPDQLVAINAIIAACTANGVNISTTFAVPEPTATRTATTGAIITATPSRYDASGTVTRPFTTGRPTAIPTPGVAGNRTANITGPITVPTSIGSAAERLTTALSLIGLSIAAVYLSL</sequence>
<feature type="domain" description="CFEM" evidence="18">
    <location>
        <begin position="1"/>
        <end position="109"/>
    </location>
</feature>
<dbReference type="GO" id="GO:0005886">
    <property type="term" value="C:plasma membrane"/>
    <property type="evidence" value="ECO:0007669"/>
    <property type="project" value="UniProtKB-SubCell"/>
</dbReference>
<dbReference type="SMART" id="SM00747">
    <property type="entry name" value="CFEM"/>
    <property type="match status" value="1"/>
</dbReference>
<evidence type="ECO:0000256" key="3">
    <source>
        <dbReference type="ARBA" id="ARBA00010031"/>
    </source>
</evidence>
<evidence type="ECO:0000256" key="17">
    <source>
        <dbReference type="SAM" id="SignalP"/>
    </source>
</evidence>
<keyword evidence="4" id="KW-1003">Cell membrane</keyword>
<keyword evidence="8 15" id="KW-0479">Metal-binding</keyword>
<dbReference type="EMBL" id="LN891084">
    <property type="protein sequence ID" value="CUS09344.1"/>
    <property type="molecule type" value="Genomic_DNA"/>
</dbReference>
<feature type="region of interest" description="Disordered" evidence="16">
    <location>
        <begin position="121"/>
        <end position="142"/>
    </location>
</feature>
<protein>
    <recommendedName>
        <fullName evidence="18">CFEM domain-containing protein</fullName>
    </recommendedName>
</protein>
<feature type="disulfide bond" evidence="15">
    <location>
        <begin position="40"/>
        <end position="47"/>
    </location>
</feature>
<dbReference type="GO" id="GO:0098552">
    <property type="term" value="C:side of membrane"/>
    <property type="evidence" value="ECO:0007669"/>
    <property type="project" value="UniProtKB-KW"/>
</dbReference>
<keyword evidence="9 17" id="KW-0732">Signal</keyword>
<dbReference type="GO" id="GO:0005576">
    <property type="term" value="C:extracellular region"/>
    <property type="evidence" value="ECO:0007669"/>
    <property type="project" value="UniProtKB-SubCell"/>
</dbReference>
<dbReference type="AlphaFoldDB" id="A0A292PQE6"/>
<evidence type="ECO:0000256" key="2">
    <source>
        <dbReference type="ARBA" id="ARBA00004613"/>
    </source>
</evidence>
<evidence type="ECO:0000256" key="13">
    <source>
        <dbReference type="ARBA" id="ARBA00023180"/>
    </source>
</evidence>
<feature type="binding site" description="axial binding residue" evidence="15">
    <location>
        <position position="44"/>
    </location>
    <ligand>
        <name>heme</name>
        <dbReference type="ChEBI" id="CHEBI:30413"/>
    </ligand>
    <ligandPart>
        <name>Fe</name>
        <dbReference type="ChEBI" id="CHEBI:18248"/>
    </ligandPart>
</feature>
<evidence type="ECO:0000256" key="14">
    <source>
        <dbReference type="ARBA" id="ARBA00023288"/>
    </source>
</evidence>
<keyword evidence="6 15" id="KW-0349">Heme</keyword>
<evidence type="ECO:0000256" key="12">
    <source>
        <dbReference type="ARBA" id="ARBA00023157"/>
    </source>
</evidence>
<keyword evidence="10 15" id="KW-0408">Iron</keyword>
<evidence type="ECO:0000259" key="18">
    <source>
        <dbReference type="PROSITE" id="PS52012"/>
    </source>
</evidence>